<name>A0ABU8PCB4_9HYPH</name>
<evidence type="ECO:0000313" key="1">
    <source>
        <dbReference type="EMBL" id="MEJ5019883.1"/>
    </source>
</evidence>
<protein>
    <submittedName>
        <fullName evidence="1">Uncharacterized protein</fullName>
    </submittedName>
</protein>
<keyword evidence="2" id="KW-1185">Reference proteome</keyword>
<dbReference type="Proteomes" id="UP001375812">
    <property type="component" value="Unassembled WGS sequence"/>
</dbReference>
<proteinExistence type="predicted"/>
<accession>A0ABU8PCB4</accession>
<dbReference type="EMBL" id="JBBGZH010000001">
    <property type="protein sequence ID" value="MEJ5019883.1"/>
    <property type="molecule type" value="Genomic_DNA"/>
</dbReference>
<comment type="caution">
    <text evidence="1">The sequence shown here is derived from an EMBL/GenBank/DDBJ whole genome shotgun (WGS) entry which is preliminary data.</text>
</comment>
<gene>
    <name evidence="1" type="ORF">WH297_09045</name>
</gene>
<dbReference type="RefSeq" id="WP_146114437.1">
    <property type="nucleotide sequence ID" value="NZ_JBBGZH010000001.1"/>
</dbReference>
<reference evidence="1 2" key="1">
    <citation type="submission" date="2023-12" db="EMBL/GenBank/DDBJ databases">
        <title>Gut-associated functions are favored during microbiome assembly across C. elegans life.</title>
        <authorList>
            <person name="Zimmermann J."/>
        </authorList>
    </citation>
    <scope>NUCLEOTIDE SEQUENCE [LARGE SCALE GENOMIC DNA]</scope>
    <source>
        <strain evidence="1 2">MYb71</strain>
    </source>
</reference>
<evidence type="ECO:0000313" key="2">
    <source>
        <dbReference type="Proteomes" id="UP001375812"/>
    </source>
</evidence>
<sequence>MLHDRQGGTIINCVDWRTRAPSSLKIERHACKSEKAAPVQKHLSGKLFHDKTNITGFGQKERVLVLHKEKGGRNRLF</sequence>
<organism evidence="1 2">
    <name type="scientific">Ochrobactrum vermis</name>
    <dbReference type="NCBI Taxonomy" id="1827297"/>
    <lineage>
        <taxon>Bacteria</taxon>
        <taxon>Pseudomonadati</taxon>
        <taxon>Pseudomonadota</taxon>
        <taxon>Alphaproteobacteria</taxon>
        <taxon>Hyphomicrobiales</taxon>
        <taxon>Brucellaceae</taxon>
        <taxon>Brucella/Ochrobactrum group</taxon>
        <taxon>Ochrobactrum</taxon>
    </lineage>
</organism>